<evidence type="ECO:0000259" key="3">
    <source>
        <dbReference type="PROSITE" id="PS50868"/>
    </source>
</evidence>
<keyword evidence="1" id="KW-0489">Methyltransferase</keyword>
<dbReference type="GO" id="GO:0032259">
    <property type="term" value="P:methylation"/>
    <property type="evidence" value="ECO:0007669"/>
    <property type="project" value="UniProtKB-KW"/>
</dbReference>
<keyword evidence="2" id="KW-0808">Transferase</keyword>
<protein>
    <recommendedName>
        <fullName evidence="3">Post-SET domain-containing protein</fullName>
    </recommendedName>
</protein>
<evidence type="ECO:0000256" key="1">
    <source>
        <dbReference type="ARBA" id="ARBA00022603"/>
    </source>
</evidence>
<dbReference type="AlphaFoldDB" id="A0A9P5Z4J2"/>
<evidence type="ECO:0000313" key="5">
    <source>
        <dbReference type="Proteomes" id="UP000807469"/>
    </source>
</evidence>
<reference evidence="4" key="1">
    <citation type="submission" date="2020-11" db="EMBL/GenBank/DDBJ databases">
        <authorList>
            <consortium name="DOE Joint Genome Institute"/>
            <person name="Ahrendt S."/>
            <person name="Riley R."/>
            <person name="Andreopoulos W."/>
            <person name="Labutti K."/>
            <person name="Pangilinan J."/>
            <person name="Ruiz-Duenas F.J."/>
            <person name="Barrasa J.M."/>
            <person name="Sanchez-Garcia M."/>
            <person name="Camarero S."/>
            <person name="Miyauchi S."/>
            <person name="Serrano A."/>
            <person name="Linde D."/>
            <person name="Babiker R."/>
            <person name="Drula E."/>
            <person name="Ayuso-Fernandez I."/>
            <person name="Pacheco R."/>
            <person name="Padilla G."/>
            <person name="Ferreira P."/>
            <person name="Barriuso J."/>
            <person name="Kellner H."/>
            <person name="Castanera R."/>
            <person name="Alfaro M."/>
            <person name="Ramirez L."/>
            <person name="Pisabarro A.G."/>
            <person name="Kuo A."/>
            <person name="Tritt A."/>
            <person name="Lipzen A."/>
            <person name="He G."/>
            <person name="Yan M."/>
            <person name="Ng V."/>
            <person name="Cullen D."/>
            <person name="Martin F."/>
            <person name="Rosso M.-N."/>
            <person name="Henrissat B."/>
            <person name="Hibbett D."/>
            <person name="Martinez A.T."/>
            <person name="Grigoriev I.V."/>
        </authorList>
    </citation>
    <scope>NUCLEOTIDE SEQUENCE</scope>
    <source>
        <strain evidence="4">CIRM-BRFM 674</strain>
    </source>
</reference>
<feature type="domain" description="Post-SET" evidence="3">
    <location>
        <begin position="48"/>
        <end position="64"/>
    </location>
</feature>
<dbReference type="GO" id="GO:0008168">
    <property type="term" value="F:methyltransferase activity"/>
    <property type="evidence" value="ECO:0007669"/>
    <property type="project" value="UniProtKB-KW"/>
</dbReference>
<gene>
    <name evidence="4" type="ORF">BDN70DRAFT_877287</name>
</gene>
<comment type="caution">
    <text evidence="4">The sequence shown here is derived from an EMBL/GenBank/DDBJ whole genome shotgun (WGS) entry which is preliminary data.</text>
</comment>
<dbReference type="OrthoDB" id="308383at2759"/>
<sequence length="64" mass="7269">MPYIAFVAKLDIPARTELTFDYHTELASKLWDERVKKKKNVKLPIPKGSIKCLCGSPDCRGFLS</sequence>
<evidence type="ECO:0000313" key="4">
    <source>
        <dbReference type="EMBL" id="KAF9480716.1"/>
    </source>
</evidence>
<dbReference type="EMBL" id="MU155190">
    <property type="protein sequence ID" value="KAF9480716.1"/>
    <property type="molecule type" value="Genomic_DNA"/>
</dbReference>
<dbReference type="InterPro" id="IPR046341">
    <property type="entry name" value="SET_dom_sf"/>
</dbReference>
<proteinExistence type="predicted"/>
<dbReference type="Proteomes" id="UP000807469">
    <property type="component" value="Unassembled WGS sequence"/>
</dbReference>
<organism evidence="4 5">
    <name type="scientific">Pholiota conissans</name>
    <dbReference type="NCBI Taxonomy" id="109636"/>
    <lineage>
        <taxon>Eukaryota</taxon>
        <taxon>Fungi</taxon>
        <taxon>Dikarya</taxon>
        <taxon>Basidiomycota</taxon>
        <taxon>Agaricomycotina</taxon>
        <taxon>Agaricomycetes</taxon>
        <taxon>Agaricomycetidae</taxon>
        <taxon>Agaricales</taxon>
        <taxon>Agaricineae</taxon>
        <taxon>Strophariaceae</taxon>
        <taxon>Pholiota</taxon>
    </lineage>
</organism>
<evidence type="ECO:0000256" key="2">
    <source>
        <dbReference type="ARBA" id="ARBA00022679"/>
    </source>
</evidence>
<dbReference type="InterPro" id="IPR003616">
    <property type="entry name" value="Post-SET_dom"/>
</dbReference>
<dbReference type="SUPFAM" id="SSF82199">
    <property type="entry name" value="SET domain"/>
    <property type="match status" value="1"/>
</dbReference>
<accession>A0A9P5Z4J2</accession>
<keyword evidence="5" id="KW-1185">Reference proteome</keyword>
<name>A0A9P5Z4J2_9AGAR</name>
<dbReference type="Gene3D" id="2.170.270.10">
    <property type="entry name" value="SET domain"/>
    <property type="match status" value="1"/>
</dbReference>
<dbReference type="PROSITE" id="PS50868">
    <property type="entry name" value="POST_SET"/>
    <property type="match status" value="1"/>
</dbReference>